<dbReference type="AlphaFoldDB" id="A0A916NF29"/>
<dbReference type="Pfam" id="PF12728">
    <property type="entry name" value="HTH_17"/>
    <property type="match status" value="1"/>
</dbReference>
<dbReference type="SUPFAM" id="SSF46955">
    <property type="entry name" value="Putative DNA-binding domain"/>
    <property type="match status" value="1"/>
</dbReference>
<dbReference type="InterPro" id="IPR041657">
    <property type="entry name" value="HTH_17"/>
</dbReference>
<evidence type="ECO:0000313" key="3">
    <source>
        <dbReference type="Proteomes" id="UP000683507"/>
    </source>
</evidence>
<reference evidence="2" key="1">
    <citation type="submission" date="2021-04" db="EMBL/GenBank/DDBJ databases">
        <authorList>
            <person name="Rodrigo-Torres L."/>
            <person name="Arahal R. D."/>
            <person name="Lucena T."/>
        </authorList>
    </citation>
    <scope>NUCLEOTIDE SEQUENCE</scope>
    <source>
        <strain evidence="2">AS29M-1</strain>
    </source>
</reference>
<dbReference type="EMBL" id="OU015584">
    <property type="protein sequence ID" value="CAG5077535.1"/>
    <property type="molecule type" value="Genomic_DNA"/>
</dbReference>
<accession>A0A916NF29</accession>
<feature type="domain" description="Helix-turn-helix" evidence="1">
    <location>
        <begin position="49"/>
        <end position="96"/>
    </location>
</feature>
<gene>
    <name evidence="2" type="ORF">CRYO30217_00417</name>
</gene>
<protein>
    <recommendedName>
        <fullName evidence="1">Helix-turn-helix domain-containing protein</fullName>
    </recommendedName>
</protein>
<evidence type="ECO:0000313" key="2">
    <source>
        <dbReference type="EMBL" id="CAG5077535.1"/>
    </source>
</evidence>
<dbReference type="KEGG" id="ptan:CRYO30217_00417"/>
<sequence length="109" mass="12672">MTKGDWTQVMKRKIITEIPLEEFRALMKTVVREELTQLHGTPHAQDGELLKAKDVARLLKCSVQTVYNYRRRGIIKSCKKAGRSLYFSRQHIDEALKTIVHPKHLTKKS</sequence>
<dbReference type="Gene3D" id="1.10.1660.10">
    <property type="match status" value="1"/>
</dbReference>
<name>A0A916NF29_9FLAO</name>
<dbReference type="Proteomes" id="UP000683507">
    <property type="component" value="Chromosome"/>
</dbReference>
<organism evidence="2 3">
    <name type="scientific">Parvicella tangerina</name>
    <dbReference type="NCBI Taxonomy" id="2829795"/>
    <lineage>
        <taxon>Bacteria</taxon>
        <taxon>Pseudomonadati</taxon>
        <taxon>Bacteroidota</taxon>
        <taxon>Flavobacteriia</taxon>
        <taxon>Flavobacteriales</taxon>
        <taxon>Parvicellaceae</taxon>
        <taxon>Parvicella</taxon>
    </lineage>
</organism>
<proteinExistence type="predicted"/>
<dbReference type="InterPro" id="IPR009061">
    <property type="entry name" value="DNA-bd_dom_put_sf"/>
</dbReference>
<evidence type="ECO:0000259" key="1">
    <source>
        <dbReference type="Pfam" id="PF12728"/>
    </source>
</evidence>
<keyword evidence="3" id="KW-1185">Reference proteome</keyword>